<dbReference type="PANTHER" id="PTHR46211">
    <property type="entry name" value="GLYCEROPHOSPHORYL DIESTER PHOSPHODIESTERASE"/>
    <property type="match status" value="1"/>
</dbReference>
<dbReference type="PROSITE" id="PS51704">
    <property type="entry name" value="GP_PDE"/>
    <property type="match status" value="1"/>
</dbReference>
<evidence type="ECO:0000313" key="3">
    <source>
        <dbReference type="Proteomes" id="UP000306791"/>
    </source>
</evidence>
<dbReference type="Gene3D" id="3.20.20.190">
    <property type="entry name" value="Phosphatidylinositol (PI) phosphodiesterase"/>
    <property type="match status" value="1"/>
</dbReference>
<dbReference type="CDD" id="cd08561">
    <property type="entry name" value="GDPD_cytoplasmic_ScUgpQ2_like"/>
    <property type="match status" value="1"/>
</dbReference>
<dbReference type="InterPro" id="IPR030395">
    <property type="entry name" value="GP_PDE_dom"/>
</dbReference>
<dbReference type="SUPFAM" id="SSF51695">
    <property type="entry name" value="PLC-like phosphodiesterases"/>
    <property type="match status" value="1"/>
</dbReference>
<accession>A0ABY2URK8</accession>
<dbReference type="EMBL" id="VANI01000001">
    <property type="protein sequence ID" value="TLM79839.1"/>
    <property type="molecule type" value="Genomic_DNA"/>
</dbReference>
<feature type="domain" description="GP-PDE" evidence="1">
    <location>
        <begin position="47"/>
        <end position="298"/>
    </location>
</feature>
<name>A0ABY2URK8_9GAMM</name>
<evidence type="ECO:0000259" key="1">
    <source>
        <dbReference type="PROSITE" id="PS51704"/>
    </source>
</evidence>
<sequence>MAGGELSALAGAGGATQRYRSRECVVIESAMSNGSGVSLWRTGQKRPMVIAHGDESGCGLFPGNTLLYLHRMVELGVDALEMDLNLTADGHLILMHDATLERTTNGCGAVIEHSLAQLREVNAAYNWSRDGEYFPYRDKPLRIATIDEVFEQIPDTPLIIELKNDSPVAAESLRRAIEKAGCGERIIVSSYHRAVIREFRRLCPQIYTGVTMPEALRFYVAQWLGVSDRLRCGYRAMQLPMHYFGLNVYSRRFVRAARKHGLHLSVWTVDEREQMQHYIALGLDGIVTNRPDRLLELLEE</sequence>
<dbReference type="Pfam" id="PF03009">
    <property type="entry name" value="GDPD"/>
    <property type="match status" value="1"/>
</dbReference>
<dbReference type="Proteomes" id="UP000306791">
    <property type="component" value="Unassembled WGS sequence"/>
</dbReference>
<organism evidence="2 3">
    <name type="scientific">Microbulbifer harenosus</name>
    <dbReference type="NCBI Taxonomy" id="2576840"/>
    <lineage>
        <taxon>Bacteria</taxon>
        <taxon>Pseudomonadati</taxon>
        <taxon>Pseudomonadota</taxon>
        <taxon>Gammaproteobacteria</taxon>
        <taxon>Cellvibrionales</taxon>
        <taxon>Microbulbiferaceae</taxon>
        <taxon>Microbulbifer</taxon>
    </lineage>
</organism>
<gene>
    <name evidence="2" type="ORF">FDY93_00185</name>
</gene>
<proteinExistence type="predicted"/>
<reference evidence="2 3" key="1">
    <citation type="submission" date="2019-05" db="EMBL/GenBank/DDBJ databases">
        <title>Microbulbifer harenosus sp. nov., an alginate-degrading bacterium isolated from coastal sand.</title>
        <authorList>
            <person name="Huang H."/>
            <person name="Mo K."/>
            <person name="Bao S."/>
        </authorList>
    </citation>
    <scope>NUCLEOTIDE SEQUENCE [LARGE SCALE GENOMIC DNA]</scope>
    <source>
        <strain evidence="2 3">HB161719</strain>
    </source>
</reference>
<comment type="caution">
    <text evidence="2">The sequence shown here is derived from an EMBL/GenBank/DDBJ whole genome shotgun (WGS) entry which is preliminary data.</text>
</comment>
<dbReference type="PANTHER" id="PTHR46211:SF14">
    <property type="entry name" value="GLYCEROPHOSPHODIESTER PHOSPHODIESTERASE"/>
    <property type="match status" value="1"/>
</dbReference>
<dbReference type="InterPro" id="IPR017946">
    <property type="entry name" value="PLC-like_Pdiesterase_TIM-brl"/>
</dbReference>
<protein>
    <submittedName>
        <fullName evidence="2">Glycerophosphodiester phosphodiesterase</fullName>
    </submittedName>
</protein>
<keyword evidence="3" id="KW-1185">Reference proteome</keyword>
<evidence type="ECO:0000313" key="2">
    <source>
        <dbReference type="EMBL" id="TLM79839.1"/>
    </source>
</evidence>